<reference evidence="6 7" key="1">
    <citation type="submission" date="2018-08" db="EMBL/GenBank/DDBJ databases">
        <title>Genomic investigation of the strawberry pathogen Phytophthora fragariae indicates pathogenicity is determined by transcriptional variation in three key races.</title>
        <authorList>
            <person name="Adams T.M."/>
            <person name="Armitage A.D."/>
            <person name="Sobczyk M.K."/>
            <person name="Bates H.J."/>
            <person name="Dunwell J.M."/>
            <person name="Nellist C.F."/>
            <person name="Harrison R.J."/>
        </authorList>
    </citation>
    <scope>NUCLEOTIDE SEQUENCE [LARGE SCALE GENOMIC DNA]</scope>
    <source>
        <strain evidence="6 7">SCRP333</strain>
    </source>
</reference>
<dbReference type="Proteomes" id="UP000434957">
    <property type="component" value="Unassembled WGS sequence"/>
</dbReference>
<dbReference type="PROSITE" id="PS00107">
    <property type="entry name" value="PROTEIN_KINASE_ATP"/>
    <property type="match status" value="1"/>
</dbReference>
<dbReference type="GO" id="GO:0005576">
    <property type="term" value="C:extracellular region"/>
    <property type="evidence" value="ECO:0007669"/>
    <property type="project" value="UniProtKB-SubCell"/>
</dbReference>
<accession>A0A6A4DJC7</accession>
<evidence type="ECO:0000313" key="6">
    <source>
        <dbReference type="EMBL" id="KAE9308479.1"/>
    </source>
</evidence>
<dbReference type="GO" id="GO:0004672">
    <property type="term" value="F:protein kinase activity"/>
    <property type="evidence" value="ECO:0007669"/>
    <property type="project" value="InterPro"/>
</dbReference>
<name>A0A6A4DJC7_9STRA</name>
<organism evidence="6 7">
    <name type="scientific">Phytophthora rubi</name>
    <dbReference type="NCBI Taxonomy" id="129364"/>
    <lineage>
        <taxon>Eukaryota</taxon>
        <taxon>Sar</taxon>
        <taxon>Stramenopiles</taxon>
        <taxon>Oomycota</taxon>
        <taxon>Peronosporomycetes</taxon>
        <taxon>Peronosporales</taxon>
        <taxon>Peronosporaceae</taxon>
        <taxon>Phytophthora</taxon>
    </lineage>
</organism>
<evidence type="ECO:0000256" key="2">
    <source>
        <dbReference type="ARBA" id="ARBA00004613"/>
    </source>
</evidence>
<evidence type="ECO:0000256" key="3">
    <source>
        <dbReference type="ARBA" id="ARBA00022525"/>
    </source>
</evidence>
<dbReference type="EMBL" id="QXFT01001875">
    <property type="protein sequence ID" value="KAE9308479.1"/>
    <property type="molecule type" value="Genomic_DNA"/>
</dbReference>
<protein>
    <recommendedName>
        <fullName evidence="5">Protein kinase domain-containing protein</fullName>
    </recommendedName>
</protein>
<dbReference type="PROSITE" id="PS50011">
    <property type="entry name" value="PROTEIN_KINASE_DOM"/>
    <property type="match status" value="1"/>
</dbReference>
<dbReference type="SUPFAM" id="SSF56112">
    <property type="entry name" value="Protein kinase-like (PK-like)"/>
    <property type="match status" value="1"/>
</dbReference>
<proteinExistence type="predicted"/>
<evidence type="ECO:0000256" key="4">
    <source>
        <dbReference type="PROSITE-ProRule" id="PRU10141"/>
    </source>
</evidence>
<dbReference type="AlphaFoldDB" id="A0A6A4DJC7"/>
<keyword evidence="3" id="KW-0964">Secreted</keyword>
<dbReference type="InterPro" id="IPR011009">
    <property type="entry name" value="Kinase-like_dom_sf"/>
</dbReference>
<dbReference type="InterPro" id="IPR045379">
    <property type="entry name" value="Crinkler_N"/>
</dbReference>
<keyword evidence="4" id="KW-0547">Nucleotide-binding</keyword>
<feature type="binding site" evidence="4">
    <location>
        <position position="419"/>
    </location>
    <ligand>
        <name>ATP</name>
        <dbReference type="ChEBI" id="CHEBI:30616"/>
    </ligand>
</feature>
<evidence type="ECO:0000313" key="7">
    <source>
        <dbReference type="Proteomes" id="UP000434957"/>
    </source>
</evidence>
<sequence length="589" mass="65594">MVKLFCAVVGVAGRAFEVNIDAEKTVGDLRKAIKKENKVKLKNVDAGDLLLFLAKTTTGAWLTEVDVMKGVSDTTGLKPLDSAGTPLHDYGLSKKKLRSEVTKQHRKVKTTPVHVLAKLPDQGQQLGENVQDSLQMQRQTQIEITRLQAEMELVMDVLQHKKSKSYTDRELGRLELQRLENDGLVFDVAPDENGTAFWSNEIQVEANAIGNEADMDAFITPYFSEVLHRCGMVFVNSERYQWLSRSPFARKSVDLKPRGFATHPAMFHARPEPNDGVERKDGFKFRFGVAEKELFDCIILFESKLSISDAAFGQVVRYLESLRPKGPASAILFDTSSFWLIRSYKSIVVKIDKMMWIRKGSKELFHNFITKSMSPWVARVANACSSLNVAVEEGNAFLGRGAFGRVFKVQQGRKELALKIVEECSVGRLYQEKEALENAQGTGLTAIPAGEVIDIHASTTDNADIGAALLLSPVGHPLPRPTTQEEVQDLFRLLWQLHAEGLVHGDPRVPNVIVSEGKYLWIDLVEVVKVSTVFKEVDAEVLTRSILRLPHTGSLDPTVEKLIDNYGQSSTPENINQLAEAVWSLGLPN</sequence>
<keyword evidence="7" id="KW-1185">Reference proteome</keyword>
<comment type="subcellular location">
    <subcellularLocation>
        <location evidence="1">Host cell</location>
    </subcellularLocation>
    <subcellularLocation>
        <location evidence="2">Secreted</location>
    </subcellularLocation>
</comment>
<dbReference type="Pfam" id="PF20147">
    <property type="entry name" value="Crinkler"/>
    <property type="match status" value="1"/>
</dbReference>
<comment type="caution">
    <text evidence="6">The sequence shown here is derived from an EMBL/GenBank/DDBJ whole genome shotgun (WGS) entry which is preliminary data.</text>
</comment>
<dbReference type="GO" id="GO:0043657">
    <property type="term" value="C:host cell"/>
    <property type="evidence" value="ECO:0007669"/>
    <property type="project" value="UniProtKB-SubCell"/>
</dbReference>
<dbReference type="GO" id="GO:0005524">
    <property type="term" value="F:ATP binding"/>
    <property type="evidence" value="ECO:0007669"/>
    <property type="project" value="UniProtKB-UniRule"/>
</dbReference>
<dbReference type="InterPro" id="IPR000719">
    <property type="entry name" value="Prot_kinase_dom"/>
</dbReference>
<gene>
    <name evidence="6" type="ORF">PR003_g20728</name>
</gene>
<keyword evidence="4" id="KW-0067">ATP-binding</keyword>
<feature type="domain" description="Protein kinase" evidence="5">
    <location>
        <begin position="392"/>
        <end position="589"/>
    </location>
</feature>
<evidence type="ECO:0000259" key="5">
    <source>
        <dbReference type="PROSITE" id="PS50011"/>
    </source>
</evidence>
<evidence type="ECO:0000256" key="1">
    <source>
        <dbReference type="ARBA" id="ARBA00004340"/>
    </source>
</evidence>
<dbReference type="InterPro" id="IPR017441">
    <property type="entry name" value="Protein_kinase_ATP_BS"/>
</dbReference>